<dbReference type="InterPro" id="IPR041667">
    <property type="entry name" value="Cupin_8"/>
</dbReference>
<dbReference type="SMART" id="SM00558">
    <property type="entry name" value="JmjC"/>
    <property type="match status" value="1"/>
</dbReference>
<organism evidence="2">
    <name type="scientific">Ralstonia solanacearum</name>
    <name type="common">Pseudomonas solanacearum</name>
    <dbReference type="NCBI Taxonomy" id="305"/>
    <lineage>
        <taxon>Bacteria</taxon>
        <taxon>Pseudomonadati</taxon>
        <taxon>Pseudomonadota</taxon>
        <taxon>Betaproteobacteria</taxon>
        <taxon>Burkholderiales</taxon>
        <taxon>Burkholderiaceae</taxon>
        <taxon>Ralstonia</taxon>
        <taxon>Ralstonia solanacearum species complex</taxon>
    </lineage>
</organism>
<keyword evidence="2" id="KW-0223">Dioxygenase</keyword>
<keyword evidence="2" id="KW-0560">Oxidoreductase</keyword>
<dbReference type="PATRIC" id="fig|305.106.peg.5186"/>
<dbReference type="PANTHER" id="PTHR12461">
    <property type="entry name" value="HYPOXIA-INDUCIBLE FACTOR 1 ALPHA INHIBITOR-RELATED"/>
    <property type="match status" value="1"/>
</dbReference>
<protein>
    <submittedName>
        <fullName evidence="2">Putative peptide-aspartate beta-dioxygenase</fullName>
        <ecNumber evidence="2">1.14.11.16</ecNumber>
    </submittedName>
</protein>
<sequence>MTDQSNAEWMEWASYNLALGVGAEKIVEELKHNGFEAGRARSLVMDIQRHPIFNAAKKLGSDVQKWESLSEALLELASQSVDLNSVPRVRGLSSEAFHEHYYSRNLPVLIEDAAHCWPALTKWTNAYLKATYGDCIVTYQDRGTSSDHRDSFIDHSARIAFSEYIERVEHAGESNACYLIAHDRLLDRPEFASLLDDIAFDERYLDPIGPVGKVFFWLGPKGAKTPLHRDLGNVFLVQVRGRKRVNFIPALEMHKVYNSFGYHSDLDLDDYDPQQFPRMAKAHVSTTVVSPGEMLFIPVGWWHHVVAIDECISITGNNFKFPNAFTKIF</sequence>
<dbReference type="InterPro" id="IPR003347">
    <property type="entry name" value="JmjC_dom"/>
</dbReference>
<accession>A0A0S4TVS3</accession>
<reference evidence="2" key="1">
    <citation type="submission" date="2015-10" db="EMBL/GenBank/DDBJ databases">
        <authorList>
            <person name="Gilbert D.G."/>
        </authorList>
    </citation>
    <scope>NUCLEOTIDE SEQUENCE</scope>
    <source>
        <strain evidence="2">Phyl III-seqv23</strain>
    </source>
</reference>
<dbReference type="EMBL" id="LN899819">
    <property type="protein sequence ID" value="CUV14139.1"/>
    <property type="molecule type" value="Genomic_DNA"/>
</dbReference>
<evidence type="ECO:0000259" key="1">
    <source>
        <dbReference type="PROSITE" id="PS51184"/>
    </source>
</evidence>
<feature type="domain" description="JmjC" evidence="1">
    <location>
        <begin position="190"/>
        <end position="329"/>
    </location>
</feature>
<dbReference type="AlphaFoldDB" id="A0A0S4TVS3"/>
<dbReference type="PANTHER" id="PTHR12461:SF105">
    <property type="entry name" value="HYPOXIA-INDUCIBLE FACTOR 1-ALPHA INHIBITOR"/>
    <property type="match status" value="1"/>
</dbReference>
<dbReference type="GO" id="GO:0062101">
    <property type="term" value="F:peptidyl-aspartic acid 3-dioxygenase activity"/>
    <property type="evidence" value="ECO:0007669"/>
    <property type="project" value="UniProtKB-EC"/>
</dbReference>
<proteinExistence type="predicted"/>
<dbReference type="Pfam" id="PF13621">
    <property type="entry name" value="Cupin_8"/>
    <property type="match status" value="1"/>
</dbReference>
<gene>
    <name evidence="2" type="ORF">RUN39_v1_710006</name>
</gene>
<dbReference type="Gene3D" id="2.60.120.650">
    <property type="entry name" value="Cupin"/>
    <property type="match status" value="1"/>
</dbReference>
<name>A0A0S4TVS3_RALSL</name>
<dbReference type="PROSITE" id="PS51184">
    <property type="entry name" value="JMJC"/>
    <property type="match status" value="1"/>
</dbReference>
<dbReference type="EC" id="1.14.11.16" evidence="2"/>
<dbReference type="SUPFAM" id="SSF51197">
    <property type="entry name" value="Clavaminate synthase-like"/>
    <property type="match status" value="1"/>
</dbReference>
<evidence type="ECO:0000313" key="2">
    <source>
        <dbReference type="EMBL" id="CUV14139.1"/>
    </source>
</evidence>